<evidence type="ECO:0000313" key="1">
    <source>
        <dbReference type="EMBL" id="EJW90126.1"/>
    </source>
</evidence>
<dbReference type="AlphaFoldDB" id="J9F5F3"/>
<sequence>MKRLDLHRLVLVCEGIDIRPSLLAKIKKDMRDLGTWNYKSLCSLTETDLLSKDSITPDVLDKIKVLLGQYGLRLGMTEKE</sequence>
<proteinExistence type="predicted"/>
<dbReference type="EMBL" id="AMCI01009034">
    <property type="protein sequence ID" value="EJW90126.1"/>
    <property type="molecule type" value="Genomic_DNA"/>
</dbReference>
<feature type="non-terminal residue" evidence="1">
    <location>
        <position position="80"/>
    </location>
</feature>
<protein>
    <submittedName>
        <fullName evidence="1">Uncharacterized protein</fullName>
    </submittedName>
</protein>
<name>J9F5F3_9ZZZZ</name>
<reference evidence="1" key="1">
    <citation type="journal article" date="2012" name="PLoS ONE">
        <title>Gene sets for utilization of primary and secondary nutrition supplies in the distal gut of endangered iberian lynx.</title>
        <authorList>
            <person name="Alcaide M."/>
            <person name="Messina E."/>
            <person name="Richter M."/>
            <person name="Bargiela R."/>
            <person name="Peplies J."/>
            <person name="Huws S.A."/>
            <person name="Newbold C.J."/>
            <person name="Golyshin P.N."/>
            <person name="Simon M.A."/>
            <person name="Lopez G."/>
            <person name="Yakimov M.M."/>
            <person name="Ferrer M."/>
        </authorList>
    </citation>
    <scope>NUCLEOTIDE SEQUENCE</scope>
</reference>
<gene>
    <name evidence="1" type="ORF">EVA_21767</name>
</gene>
<accession>J9F5F3</accession>
<comment type="caution">
    <text evidence="1">The sequence shown here is derived from an EMBL/GenBank/DDBJ whole genome shotgun (WGS) entry which is preliminary data.</text>
</comment>
<organism evidence="1">
    <name type="scientific">gut metagenome</name>
    <dbReference type="NCBI Taxonomy" id="749906"/>
    <lineage>
        <taxon>unclassified sequences</taxon>
        <taxon>metagenomes</taxon>
        <taxon>organismal metagenomes</taxon>
    </lineage>
</organism>